<dbReference type="EMBL" id="JXJN01011616">
    <property type="status" value="NOT_ANNOTATED_CDS"/>
    <property type="molecule type" value="Genomic_DNA"/>
</dbReference>
<dbReference type="AlphaFoldDB" id="A0A1B0BBS4"/>
<evidence type="ECO:0000313" key="2">
    <source>
        <dbReference type="Proteomes" id="UP000092460"/>
    </source>
</evidence>
<keyword evidence="2" id="KW-1185">Reference proteome</keyword>
<dbReference type="Proteomes" id="UP000092460">
    <property type="component" value="Unassembled WGS sequence"/>
</dbReference>
<sequence>MFYVILATYACAFTHPKCQKYSSNFCVTTLYLLRMLAPLLIQSVKSTHQTFALALSSSTMIFKRCDGCAYDDFFSVRVKQPTDDLRSMLYLSTISSIDLTSD</sequence>
<dbReference type="EnsemblMetazoa" id="GPPI025101-RA">
    <property type="protein sequence ID" value="GPPI025101-PA"/>
    <property type="gene ID" value="GPPI025101"/>
</dbReference>
<proteinExistence type="predicted"/>
<evidence type="ECO:0000313" key="1">
    <source>
        <dbReference type="EnsemblMetazoa" id="GPPI025101-PA"/>
    </source>
</evidence>
<protein>
    <submittedName>
        <fullName evidence="1">Uncharacterized protein</fullName>
    </submittedName>
</protein>
<dbReference type="VEuPathDB" id="VectorBase:GPPI025101"/>
<reference evidence="2" key="1">
    <citation type="submission" date="2015-01" db="EMBL/GenBank/DDBJ databases">
        <authorList>
            <person name="Aksoy S."/>
            <person name="Warren W."/>
            <person name="Wilson R.K."/>
        </authorList>
    </citation>
    <scope>NUCLEOTIDE SEQUENCE [LARGE SCALE GENOMIC DNA]</scope>
    <source>
        <strain evidence="2">IAEA</strain>
    </source>
</reference>
<reference evidence="1" key="2">
    <citation type="submission" date="2020-05" db="UniProtKB">
        <authorList>
            <consortium name="EnsemblMetazoa"/>
        </authorList>
    </citation>
    <scope>IDENTIFICATION</scope>
    <source>
        <strain evidence="1">IAEA</strain>
    </source>
</reference>
<name>A0A1B0BBS4_9MUSC</name>
<organism evidence="1 2">
    <name type="scientific">Glossina palpalis gambiensis</name>
    <dbReference type="NCBI Taxonomy" id="67801"/>
    <lineage>
        <taxon>Eukaryota</taxon>
        <taxon>Metazoa</taxon>
        <taxon>Ecdysozoa</taxon>
        <taxon>Arthropoda</taxon>
        <taxon>Hexapoda</taxon>
        <taxon>Insecta</taxon>
        <taxon>Pterygota</taxon>
        <taxon>Neoptera</taxon>
        <taxon>Endopterygota</taxon>
        <taxon>Diptera</taxon>
        <taxon>Brachycera</taxon>
        <taxon>Muscomorpha</taxon>
        <taxon>Hippoboscoidea</taxon>
        <taxon>Glossinidae</taxon>
        <taxon>Glossina</taxon>
    </lineage>
</organism>
<accession>A0A1B0BBS4</accession>